<gene>
    <name evidence="1" type="ORF">AVEN_223093_1</name>
</gene>
<dbReference type="AlphaFoldDB" id="A0A4Y2G5X2"/>
<keyword evidence="2" id="KW-1185">Reference proteome</keyword>
<comment type="caution">
    <text evidence="1">The sequence shown here is derived from an EMBL/GenBank/DDBJ whole genome shotgun (WGS) entry which is preliminary data.</text>
</comment>
<dbReference type="Proteomes" id="UP000499080">
    <property type="component" value="Unassembled WGS sequence"/>
</dbReference>
<reference evidence="1 2" key="1">
    <citation type="journal article" date="2019" name="Sci. Rep.">
        <title>Orb-weaving spider Araneus ventricosus genome elucidates the spidroin gene catalogue.</title>
        <authorList>
            <person name="Kono N."/>
            <person name="Nakamura H."/>
            <person name="Ohtoshi R."/>
            <person name="Moran D.A.P."/>
            <person name="Shinohara A."/>
            <person name="Yoshida Y."/>
            <person name="Fujiwara M."/>
            <person name="Mori M."/>
            <person name="Tomita M."/>
            <person name="Arakawa K."/>
        </authorList>
    </citation>
    <scope>NUCLEOTIDE SEQUENCE [LARGE SCALE GENOMIC DNA]</scope>
</reference>
<evidence type="ECO:0000313" key="1">
    <source>
        <dbReference type="EMBL" id="GBM49242.1"/>
    </source>
</evidence>
<proteinExistence type="predicted"/>
<organism evidence="1 2">
    <name type="scientific">Araneus ventricosus</name>
    <name type="common">Orbweaver spider</name>
    <name type="synonym">Epeira ventricosa</name>
    <dbReference type="NCBI Taxonomy" id="182803"/>
    <lineage>
        <taxon>Eukaryota</taxon>
        <taxon>Metazoa</taxon>
        <taxon>Ecdysozoa</taxon>
        <taxon>Arthropoda</taxon>
        <taxon>Chelicerata</taxon>
        <taxon>Arachnida</taxon>
        <taxon>Araneae</taxon>
        <taxon>Araneomorphae</taxon>
        <taxon>Entelegynae</taxon>
        <taxon>Araneoidea</taxon>
        <taxon>Araneidae</taxon>
        <taxon>Araneus</taxon>
    </lineage>
</organism>
<protein>
    <submittedName>
        <fullName evidence="1">Uncharacterized protein</fullName>
    </submittedName>
</protein>
<dbReference type="EMBL" id="BGPR01098437">
    <property type="protein sequence ID" value="GBM49242.1"/>
    <property type="molecule type" value="Genomic_DNA"/>
</dbReference>
<sequence>MSGKQLCNFVTLLLSSKSSRPSRDIRKYRPEQRILPRPKLHETQRNAFLPIDVTAIALSIDPGYYERSTQKQDEEDLFQSGCKRNRGKDGLPAQDLQGKLEFRFMASACVFHESSSEITRHPNSVYYGDFLTETTALHKKTLACVPSHHSPTDVFVHKDLRT</sequence>
<accession>A0A4Y2G5X2</accession>
<evidence type="ECO:0000313" key="2">
    <source>
        <dbReference type="Proteomes" id="UP000499080"/>
    </source>
</evidence>
<name>A0A4Y2G5X2_ARAVE</name>